<proteinExistence type="predicted"/>
<evidence type="ECO:0000313" key="2">
    <source>
        <dbReference type="Proteomes" id="UP000814243"/>
    </source>
</evidence>
<organism evidence="1 2">
    <name type="scientific">Spodoptera exigua</name>
    <name type="common">Beet armyworm</name>
    <name type="synonym">Noctua fulgens</name>
    <dbReference type="NCBI Taxonomy" id="7107"/>
    <lineage>
        <taxon>Eukaryota</taxon>
        <taxon>Metazoa</taxon>
        <taxon>Ecdysozoa</taxon>
        <taxon>Arthropoda</taxon>
        <taxon>Hexapoda</taxon>
        <taxon>Insecta</taxon>
        <taxon>Pterygota</taxon>
        <taxon>Neoptera</taxon>
        <taxon>Endopterygota</taxon>
        <taxon>Lepidoptera</taxon>
        <taxon>Glossata</taxon>
        <taxon>Ditrysia</taxon>
        <taxon>Noctuoidea</taxon>
        <taxon>Noctuidae</taxon>
        <taxon>Amphipyrinae</taxon>
        <taxon>Spodoptera</taxon>
    </lineage>
</organism>
<comment type="caution">
    <text evidence="1">The sequence shown here is derived from an EMBL/GenBank/DDBJ whole genome shotgun (WGS) entry which is preliminary data.</text>
</comment>
<protein>
    <submittedName>
        <fullName evidence="1">Uncharacterized protein</fullName>
    </submittedName>
</protein>
<gene>
    <name evidence="1" type="ORF">HF086_007602</name>
</gene>
<dbReference type="AlphaFoldDB" id="A0A922SLQ5"/>
<evidence type="ECO:0000313" key="1">
    <source>
        <dbReference type="EMBL" id="KAH9642470.1"/>
    </source>
</evidence>
<feature type="non-terminal residue" evidence="1">
    <location>
        <position position="1"/>
    </location>
</feature>
<dbReference type="EMBL" id="JACEFF010000189">
    <property type="protein sequence ID" value="KAH9642470.1"/>
    <property type="molecule type" value="Genomic_DNA"/>
</dbReference>
<accession>A0A922SLQ5</accession>
<dbReference type="Proteomes" id="UP000814243">
    <property type="component" value="Unassembled WGS sequence"/>
</dbReference>
<name>A0A922SLQ5_SPOEX</name>
<sequence length="75" mass="8884">MLIGYLYLVFLRFRFSRVSEKHQTHGSVETCLRWEELLVKGDSITSYHQGIHHQLASTFEDLTKKHRDSRNTAYT</sequence>
<reference evidence="1" key="1">
    <citation type="journal article" date="2021" name="G3 (Bethesda)">
        <title>Genome and transcriptome analysis of the beet armyworm Spodoptera exigua reveals targets for pest control. .</title>
        <authorList>
            <person name="Simon S."/>
            <person name="Breeschoten T."/>
            <person name="Jansen H.J."/>
            <person name="Dirks R.P."/>
            <person name="Schranz M.E."/>
            <person name="Ros V.I.D."/>
        </authorList>
    </citation>
    <scope>NUCLEOTIDE SEQUENCE</scope>
    <source>
        <strain evidence="1">TB_SE_WUR_2020</strain>
    </source>
</reference>